<dbReference type="Proteomes" id="UP000694395">
    <property type="component" value="Chromosome 17"/>
</dbReference>
<dbReference type="AlphaFoldDB" id="A0A8C7R1P4"/>
<evidence type="ECO:0000259" key="1">
    <source>
        <dbReference type="Pfam" id="PF00266"/>
    </source>
</evidence>
<reference evidence="2" key="3">
    <citation type="submission" date="2025-09" db="UniProtKB">
        <authorList>
            <consortium name="Ensembl"/>
        </authorList>
    </citation>
    <scope>IDENTIFICATION</scope>
</reference>
<accession>A0A8C7R1P4</accession>
<proteinExistence type="predicted"/>
<evidence type="ECO:0000313" key="2">
    <source>
        <dbReference type="Ensembl" id="ENSOMYP00000044884.1"/>
    </source>
</evidence>
<dbReference type="Ensembl" id="ENSOMYT00000048885.2">
    <property type="protein sequence ID" value="ENSOMYP00000044884.1"/>
    <property type="gene ID" value="ENSOMYG00000020554.2"/>
</dbReference>
<evidence type="ECO:0000313" key="3">
    <source>
        <dbReference type="Proteomes" id="UP000694395"/>
    </source>
</evidence>
<reference evidence="2" key="1">
    <citation type="submission" date="2020-07" db="EMBL/GenBank/DDBJ databases">
        <title>A long reads based de novo assembly of the rainbow trout Arlee double haploid line genome.</title>
        <authorList>
            <person name="Gao G."/>
            <person name="Palti Y."/>
        </authorList>
    </citation>
    <scope>NUCLEOTIDE SEQUENCE [LARGE SCALE GENOMIC DNA]</scope>
</reference>
<reference evidence="2" key="2">
    <citation type="submission" date="2025-08" db="UniProtKB">
        <authorList>
            <consortium name="Ensembl"/>
        </authorList>
    </citation>
    <scope>IDENTIFICATION</scope>
</reference>
<sequence length="64" mass="7209">MDFQATPMETRVNYYGNPYSRTHAYGWESAMEKQVAHLIATDPHEIVFTSGATESNMSVTLVLL</sequence>
<feature type="domain" description="Aminotransferase class V" evidence="1">
    <location>
        <begin position="13"/>
        <end position="61"/>
    </location>
</feature>
<dbReference type="InterPro" id="IPR015421">
    <property type="entry name" value="PyrdxlP-dep_Trfase_major"/>
</dbReference>
<dbReference type="Gene3D" id="3.40.640.10">
    <property type="entry name" value="Type I PLP-dependent aspartate aminotransferase-like (Major domain)"/>
    <property type="match status" value="1"/>
</dbReference>
<keyword evidence="3" id="KW-1185">Reference proteome</keyword>
<protein>
    <recommendedName>
        <fullName evidence="1">Aminotransferase class V domain-containing protein</fullName>
    </recommendedName>
</protein>
<dbReference type="SUPFAM" id="SSF53383">
    <property type="entry name" value="PLP-dependent transferases"/>
    <property type="match status" value="1"/>
</dbReference>
<dbReference type="InterPro" id="IPR000192">
    <property type="entry name" value="Aminotrans_V_dom"/>
</dbReference>
<dbReference type="InterPro" id="IPR015424">
    <property type="entry name" value="PyrdxlP-dep_Trfase"/>
</dbReference>
<dbReference type="GeneTree" id="ENSGT01000000219474"/>
<dbReference type="Pfam" id="PF00266">
    <property type="entry name" value="Aminotran_5"/>
    <property type="match status" value="1"/>
</dbReference>
<organism evidence="2 3">
    <name type="scientific">Oncorhynchus mykiss</name>
    <name type="common">Rainbow trout</name>
    <name type="synonym">Salmo gairdneri</name>
    <dbReference type="NCBI Taxonomy" id="8022"/>
    <lineage>
        <taxon>Eukaryota</taxon>
        <taxon>Metazoa</taxon>
        <taxon>Chordata</taxon>
        <taxon>Craniata</taxon>
        <taxon>Vertebrata</taxon>
        <taxon>Euteleostomi</taxon>
        <taxon>Actinopterygii</taxon>
        <taxon>Neopterygii</taxon>
        <taxon>Teleostei</taxon>
        <taxon>Protacanthopterygii</taxon>
        <taxon>Salmoniformes</taxon>
        <taxon>Salmonidae</taxon>
        <taxon>Salmoninae</taxon>
        <taxon>Oncorhynchus</taxon>
    </lineage>
</organism>
<name>A0A8C7R1P4_ONCMY</name>